<dbReference type="EMBL" id="CAQN01000827">
    <property type="protein sequence ID" value="CCQ68717.1"/>
    <property type="molecule type" value="Genomic_DNA"/>
</dbReference>
<reference evidence="2 3" key="2">
    <citation type="submission" date="2013-09" db="EMBL/GenBank/DDBJ databases">
        <title>Whole genome comparison of six Crocosphaera watsonii strains with differing phenotypes.</title>
        <authorList>
            <person name="Bench S.R."/>
            <person name="Heller P."/>
            <person name="Frank I."/>
            <person name="Arciniega M."/>
            <person name="Shilova I.N."/>
            <person name="Zehr J.P."/>
        </authorList>
    </citation>
    <scope>NUCLEOTIDE SEQUENCE [LARGE SCALE GENOMIC DNA]</scope>
    <source>
        <strain evidence="2 3">WH 0402</strain>
    </source>
</reference>
<evidence type="ECO:0000313" key="2">
    <source>
        <dbReference type="EMBL" id="CCQ68717.1"/>
    </source>
</evidence>
<gene>
    <name evidence="2" type="ORF">CWATWH0402_6463</name>
</gene>
<dbReference type="AlphaFoldDB" id="T2JVR7"/>
<feature type="region of interest" description="Disordered" evidence="1">
    <location>
        <begin position="70"/>
        <end position="143"/>
    </location>
</feature>
<feature type="region of interest" description="Disordered" evidence="1">
    <location>
        <begin position="1"/>
        <end position="40"/>
    </location>
</feature>
<accession>T2JVR7</accession>
<protein>
    <submittedName>
        <fullName evidence="2">DNA primase</fullName>
    </submittedName>
</protein>
<comment type="caution">
    <text evidence="2">The sequence shown here is derived from an EMBL/GenBank/DDBJ whole genome shotgun (WGS) entry which is preliminary data.</text>
</comment>
<sequence>MTEDGGNAIDPETGEDLLWGQLKPNNPKTTPDGKVRKYEAPPYEPTQAICPKSVSSYWLKSCQKSRTFKEISRKNPLPMGRNRRDNLQRILAPKRSIILEMGEGQSRNNHRSSRRNEKSRSVTISRNSSHQYPRNMEWQSQRR</sequence>
<evidence type="ECO:0000256" key="1">
    <source>
        <dbReference type="SAM" id="MobiDB-lite"/>
    </source>
</evidence>
<reference evidence="2 3" key="1">
    <citation type="submission" date="2013-01" db="EMBL/GenBank/DDBJ databases">
        <authorList>
            <person name="Bench S."/>
        </authorList>
    </citation>
    <scope>NUCLEOTIDE SEQUENCE [LARGE SCALE GENOMIC DNA]</scope>
    <source>
        <strain evidence="2 3">WH 0402</strain>
    </source>
</reference>
<organism evidence="2 3">
    <name type="scientific">Crocosphaera watsonii WH 0402</name>
    <dbReference type="NCBI Taxonomy" id="1284629"/>
    <lineage>
        <taxon>Bacteria</taxon>
        <taxon>Bacillati</taxon>
        <taxon>Cyanobacteriota</taxon>
        <taxon>Cyanophyceae</taxon>
        <taxon>Oscillatoriophycideae</taxon>
        <taxon>Chroococcales</taxon>
        <taxon>Aphanothecaceae</taxon>
        <taxon>Crocosphaera</taxon>
    </lineage>
</organism>
<dbReference type="Proteomes" id="UP000018130">
    <property type="component" value="Unassembled WGS sequence"/>
</dbReference>
<evidence type="ECO:0000313" key="3">
    <source>
        <dbReference type="Proteomes" id="UP000018130"/>
    </source>
</evidence>
<proteinExistence type="predicted"/>
<feature type="compositionally biased region" description="Polar residues" evidence="1">
    <location>
        <begin position="122"/>
        <end position="132"/>
    </location>
</feature>
<name>T2JVR7_CROWT</name>